<evidence type="ECO:0000313" key="13">
    <source>
        <dbReference type="Proteomes" id="UP001243009"/>
    </source>
</evidence>
<evidence type="ECO:0000256" key="2">
    <source>
        <dbReference type="ARBA" id="ARBA00022448"/>
    </source>
</evidence>
<dbReference type="GO" id="GO:0005524">
    <property type="term" value="F:ATP binding"/>
    <property type="evidence" value="ECO:0007669"/>
    <property type="project" value="UniProtKB-KW"/>
</dbReference>
<dbReference type="InterPro" id="IPR001851">
    <property type="entry name" value="ABC_transp_permease"/>
</dbReference>
<dbReference type="Pfam" id="PF02653">
    <property type="entry name" value="BPD_transp_2"/>
    <property type="match status" value="1"/>
</dbReference>
<keyword evidence="5" id="KW-0547">Nucleotide-binding</keyword>
<dbReference type="SMART" id="SM00382">
    <property type="entry name" value="AAA"/>
    <property type="match status" value="1"/>
</dbReference>
<accession>A0ABT9E3P2</accession>
<evidence type="ECO:0000256" key="6">
    <source>
        <dbReference type="ARBA" id="ARBA00022840"/>
    </source>
</evidence>
<feature type="transmembrane region" description="Helical" evidence="10">
    <location>
        <begin position="207"/>
        <end position="234"/>
    </location>
</feature>
<feature type="transmembrane region" description="Helical" evidence="10">
    <location>
        <begin position="40"/>
        <end position="60"/>
    </location>
</feature>
<organism evidence="12 13">
    <name type="scientific">Paracraurococcus lichenis</name>
    <dbReference type="NCBI Taxonomy" id="3064888"/>
    <lineage>
        <taxon>Bacteria</taxon>
        <taxon>Pseudomonadati</taxon>
        <taxon>Pseudomonadota</taxon>
        <taxon>Alphaproteobacteria</taxon>
        <taxon>Acetobacterales</taxon>
        <taxon>Roseomonadaceae</taxon>
        <taxon>Paracraurococcus</taxon>
    </lineage>
</organism>
<dbReference type="Pfam" id="PF00005">
    <property type="entry name" value="ABC_tran"/>
    <property type="match status" value="1"/>
</dbReference>
<evidence type="ECO:0000313" key="12">
    <source>
        <dbReference type="EMBL" id="MDO9710763.1"/>
    </source>
</evidence>
<reference evidence="12 13" key="1">
    <citation type="submission" date="2023-08" db="EMBL/GenBank/DDBJ databases">
        <title>The draft genome sequence of Paracraurococcus sp. LOR1-02.</title>
        <authorList>
            <person name="Kingkaew E."/>
            <person name="Tanasupawat S."/>
        </authorList>
    </citation>
    <scope>NUCLEOTIDE SEQUENCE [LARGE SCALE GENOMIC DNA]</scope>
    <source>
        <strain evidence="12 13">LOR1-02</strain>
    </source>
</reference>
<dbReference type="PROSITE" id="PS50893">
    <property type="entry name" value="ABC_TRANSPORTER_2"/>
    <property type="match status" value="1"/>
</dbReference>
<evidence type="ECO:0000256" key="1">
    <source>
        <dbReference type="ARBA" id="ARBA00004651"/>
    </source>
</evidence>
<dbReference type="PANTHER" id="PTHR45772:SF8">
    <property type="entry name" value="HIGH-AFFINITY BRANCHED-CHAIN AMINO ACID TRANSPORT ATP-BINDING PROTEIN"/>
    <property type="match status" value="1"/>
</dbReference>
<keyword evidence="8 10" id="KW-0472">Membrane</keyword>
<dbReference type="InterPro" id="IPR051120">
    <property type="entry name" value="ABC_AA/LPS_Transport"/>
</dbReference>
<feature type="transmembrane region" description="Helical" evidence="10">
    <location>
        <begin position="254"/>
        <end position="276"/>
    </location>
</feature>
<keyword evidence="6 12" id="KW-0067">ATP-binding</keyword>
<keyword evidence="3" id="KW-1003">Cell membrane</keyword>
<keyword evidence="7 10" id="KW-1133">Transmembrane helix</keyword>
<evidence type="ECO:0000256" key="4">
    <source>
        <dbReference type="ARBA" id="ARBA00022692"/>
    </source>
</evidence>
<sequence length="620" mass="65744">MRQAAPPAPHRRAEAVTAVLTLAALAGVIGGPYLLDIYTVSILIRSFLFGCVAVSLAVLWGYAGVLSFGQSAFFAIGAYACGLAFDRLGLSPAVALGALAGGCLVATAAAWLTGWLAFGYGVSPFYVSVVTLVLTIVFVQLIYAGGDLTGSSSGISGFPTFDFSMEAWFQIAGGALVAVTLLCWVLVRSDTGRLLVAIRENEQRCKYLGIATGGVKTLLLVGSAVVAAAAGYAYAAFNNVVAPDLGGFQFGTELVIWVALGGRGTVLGPALAAVLIDFTSALLSGSLPFVWQLLVGAVFVLVILLMPEGLGPGLVALVRRLLIGRRDRATGRGAHLVTAPVHEARGTGHEAAIEIVGVARSYGSLHVLEDITLRGQRGELISLVGPNGAGKTTLIRCISDGRERTAGRVVIRGTEIGRMPPERCVRLGLGRKFQAPNVFDALTVAESLRIARTRHERLSRWRRDHEIRLPEAAMQVVRATGLERELGTEVRHLSHGSKQALELAMVLAMEPDVLLLDEPTAGLTKPERTLIGRILVDLVGNHGLCVLIIEHDLEFVREISSRIVVLHQGRIMLDGGVEEVVSSELVRTIYTGEPQALGEVGPPGTEDRRHRAFPNGSSPS</sequence>
<feature type="transmembrane region" description="Helical" evidence="10">
    <location>
        <begin position="96"/>
        <end position="118"/>
    </location>
</feature>
<feature type="transmembrane region" description="Helical" evidence="10">
    <location>
        <begin position="288"/>
        <end position="306"/>
    </location>
</feature>
<dbReference type="InterPro" id="IPR027417">
    <property type="entry name" value="P-loop_NTPase"/>
</dbReference>
<keyword evidence="2" id="KW-0813">Transport</keyword>
<keyword evidence="13" id="KW-1185">Reference proteome</keyword>
<dbReference type="RefSeq" id="WP_305105623.1">
    <property type="nucleotide sequence ID" value="NZ_JAUTWS010000021.1"/>
</dbReference>
<evidence type="ECO:0000256" key="10">
    <source>
        <dbReference type="SAM" id="Phobius"/>
    </source>
</evidence>
<comment type="caution">
    <text evidence="12">The sequence shown here is derived from an EMBL/GenBank/DDBJ whole genome shotgun (WGS) entry which is preliminary data.</text>
</comment>
<evidence type="ECO:0000256" key="7">
    <source>
        <dbReference type="ARBA" id="ARBA00022989"/>
    </source>
</evidence>
<name>A0ABT9E3P2_9PROT</name>
<dbReference type="CDD" id="cd06581">
    <property type="entry name" value="TM_PBP1_LivM_like"/>
    <property type="match status" value="1"/>
</dbReference>
<protein>
    <submittedName>
        <fullName evidence="12">ATP-binding cassette domain-containing protein</fullName>
    </submittedName>
</protein>
<dbReference type="EMBL" id="JAUTWS010000021">
    <property type="protein sequence ID" value="MDO9710763.1"/>
    <property type="molecule type" value="Genomic_DNA"/>
</dbReference>
<dbReference type="PANTHER" id="PTHR45772">
    <property type="entry name" value="CONSERVED COMPONENT OF ABC TRANSPORTER FOR NATURAL AMINO ACIDS-RELATED"/>
    <property type="match status" value="1"/>
</dbReference>
<dbReference type="SUPFAM" id="SSF52540">
    <property type="entry name" value="P-loop containing nucleoside triphosphate hydrolases"/>
    <property type="match status" value="1"/>
</dbReference>
<dbReference type="Proteomes" id="UP001243009">
    <property type="component" value="Unassembled WGS sequence"/>
</dbReference>
<evidence type="ECO:0000259" key="11">
    <source>
        <dbReference type="PROSITE" id="PS50893"/>
    </source>
</evidence>
<keyword evidence="4 10" id="KW-0812">Transmembrane</keyword>
<dbReference type="InterPro" id="IPR043428">
    <property type="entry name" value="LivM-like"/>
</dbReference>
<gene>
    <name evidence="12" type="ORF">Q7A36_20600</name>
</gene>
<dbReference type="InterPro" id="IPR003593">
    <property type="entry name" value="AAA+_ATPase"/>
</dbReference>
<comment type="subcellular location">
    <subcellularLocation>
        <location evidence="1">Cell membrane</location>
        <topology evidence="1">Multi-pass membrane protein</topology>
    </subcellularLocation>
</comment>
<feature type="domain" description="ABC transporter" evidence="11">
    <location>
        <begin position="353"/>
        <end position="593"/>
    </location>
</feature>
<feature type="transmembrane region" description="Helical" evidence="10">
    <location>
        <begin position="167"/>
        <end position="187"/>
    </location>
</feature>
<evidence type="ECO:0000256" key="5">
    <source>
        <dbReference type="ARBA" id="ARBA00022741"/>
    </source>
</evidence>
<evidence type="ECO:0000256" key="9">
    <source>
        <dbReference type="SAM" id="MobiDB-lite"/>
    </source>
</evidence>
<feature type="transmembrane region" description="Helical" evidence="10">
    <location>
        <begin position="125"/>
        <end position="143"/>
    </location>
</feature>
<dbReference type="InterPro" id="IPR003439">
    <property type="entry name" value="ABC_transporter-like_ATP-bd"/>
</dbReference>
<evidence type="ECO:0000256" key="3">
    <source>
        <dbReference type="ARBA" id="ARBA00022475"/>
    </source>
</evidence>
<feature type="region of interest" description="Disordered" evidence="9">
    <location>
        <begin position="596"/>
        <end position="620"/>
    </location>
</feature>
<evidence type="ECO:0000256" key="8">
    <source>
        <dbReference type="ARBA" id="ARBA00023136"/>
    </source>
</evidence>
<dbReference type="Gene3D" id="3.40.50.300">
    <property type="entry name" value="P-loop containing nucleotide triphosphate hydrolases"/>
    <property type="match status" value="1"/>
</dbReference>
<proteinExistence type="predicted"/>